<sequence length="162" mass="18006">MFQSSRLARGLQHTLKKPAKSTSDHAQCRVSKPFLQRNAPQTQKQQCLPDSRGSGRVVSVSTRHRKDAGFKFWPRTISRYRRMGDTIDSPSRTGVGRISYSITRVPLICSCVDTIADDAVSAPLSGQIKDACLQRVLRSSMQLNADPRICSSYSDSTLRTFG</sequence>
<dbReference type="Proteomes" id="UP000299102">
    <property type="component" value="Unassembled WGS sequence"/>
</dbReference>
<organism evidence="2 3">
    <name type="scientific">Eumeta variegata</name>
    <name type="common">Bagworm moth</name>
    <name type="synonym">Eumeta japonica</name>
    <dbReference type="NCBI Taxonomy" id="151549"/>
    <lineage>
        <taxon>Eukaryota</taxon>
        <taxon>Metazoa</taxon>
        <taxon>Ecdysozoa</taxon>
        <taxon>Arthropoda</taxon>
        <taxon>Hexapoda</taxon>
        <taxon>Insecta</taxon>
        <taxon>Pterygota</taxon>
        <taxon>Neoptera</taxon>
        <taxon>Endopterygota</taxon>
        <taxon>Lepidoptera</taxon>
        <taxon>Glossata</taxon>
        <taxon>Ditrysia</taxon>
        <taxon>Tineoidea</taxon>
        <taxon>Psychidae</taxon>
        <taxon>Oiketicinae</taxon>
        <taxon>Eumeta</taxon>
    </lineage>
</organism>
<reference evidence="2 3" key="1">
    <citation type="journal article" date="2019" name="Commun. Biol.">
        <title>The bagworm genome reveals a unique fibroin gene that provides high tensile strength.</title>
        <authorList>
            <person name="Kono N."/>
            <person name="Nakamura H."/>
            <person name="Ohtoshi R."/>
            <person name="Tomita M."/>
            <person name="Numata K."/>
            <person name="Arakawa K."/>
        </authorList>
    </citation>
    <scope>NUCLEOTIDE SEQUENCE [LARGE SCALE GENOMIC DNA]</scope>
</reference>
<dbReference type="EMBL" id="BGZK01000138">
    <property type="protein sequence ID" value="GBP22303.1"/>
    <property type="molecule type" value="Genomic_DNA"/>
</dbReference>
<evidence type="ECO:0000313" key="2">
    <source>
        <dbReference type="EMBL" id="GBP22303.1"/>
    </source>
</evidence>
<dbReference type="AlphaFoldDB" id="A0A4C1U7C3"/>
<feature type="region of interest" description="Disordered" evidence="1">
    <location>
        <begin position="1"/>
        <end position="26"/>
    </location>
</feature>
<proteinExistence type="predicted"/>
<protein>
    <submittedName>
        <fullName evidence="2">Uncharacterized protein</fullName>
    </submittedName>
</protein>
<evidence type="ECO:0000256" key="1">
    <source>
        <dbReference type="SAM" id="MobiDB-lite"/>
    </source>
</evidence>
<accession>A0A4C1U7C3</accession>
<feature type="compositionally biased region" description="Polar residues" evidence="1">
    <location>
        <begin position="38"/>
        <end position="48"/>
    </location>
</feature>
<keyword evidence="3" id="KW-1185">Reference proteome</keyword>
<comment type="caution">
    <text evidence="2">The sequence shown here is derived from an EMBL/GenBank/DDBJ whole genome shotgun (WGS) entry which is preliminary data.</text>
</comment>
<name>A0A4C1U7C3_EUMVA</name>
<gene>
    <name evidence="2" type="ORF">EVAR_22589_1</name>
</gene>
<feature type="compositionally biased region" description="Low complexity" evidence="1">
    <location>
        <begin position="51"/>
        <end position="61"/>
    </location>
</feature>
<evidence type="ECO:0000313" key="3">
    <source>
        <dbReference type="Proteomes" id="UP000299102"/>
    </source>
</evidence>
<feature type="region of interest" description="Disordered" evidence="1">
    <location>
        <begin position="38"/>
        <end position="62"/>
    </location>
</feature>